<organism evidence="2 3">
    <name type="scientific">Streptococcus danieliae</name>
    <dbReference type="NCBI Taxonomy" id="747656"/>
    <lineage>
        <taxon>Bacteria</taxon>
        <taxon>Bacillati</taxon>
        <taxon>Bacillota</taxon>
        <taxon>Bacilli</taxon>
        <taxon>Lactobacillales</taxon>
        <taxon>Streptococcaceae</taxon>
        <taxon>Streptococcus</taxon>
    </lineage>
</organism>
<gene>
    <name evidence="2" type="ORF">E5983_05070</name>
</gene>
<name>A0A7X3G9S7_9STRE</name>
<evidence type="ECO:0000313" key="3">
    <source>
        <dbReference type="Proteomes" id="UP000461595"/>
    </source>
</evidence>
<dbReference type="GO" id="GO:0004803">
    <property type="term" value="F:transposase activity"/>
    <property type="evidence" value="ECO:0007669"/>
    <property type="project" value="InterPro"/>
</dbReference>
<feature type="domain" description="Transposase IS4-like" evidence="1">
    <location>
        <begin position="1"/>
        <end position="45"/>
    </location>
</feature>
<dbReference type="Pfam" id="PF01609">
    <property type="entry name" value="DDE_Tnp_1"/>
    <property type="match status" value="1"/>
</dbReference>
<dbReference type="EMBL" id="WSRS01000037">
    <property type="protein sequence ID" value="MVX59016.1"/>
    <property type="molecule type" value="Genomic_DNA"/>
</dbReference>
<accession>A0A7X3G9S7</accession>
<dbReference type="RefSeq" id="WP_160332821.1">
    <property type="nucleotide sequence ID" value="NZ_WSRS01000037.1"/>
</dbReference>
<dbReference type="GO" id="GO:0003677">
    <property type="term" value="F:DNA binding"/>
    <property type="evidence" value="ECO:0007669"/>
    <property type="project" value="InterPro"/>
</dbReference>
<sequence length="60" mass="7095">LSRIRCRVEHVFGFIENTMKGSTFRGIGFKRAKTNVTLTNLMYNICRFEQIKRLNLNTWA</sequence>
<comment type="caution">
    <text evidence="2">The sequence shown here is derived from an EMBL/GenBank/DDBJ whole genome shotgun (WGS) entry which is preliminary data.</text>
</comment>
<dbReference type="GO" id="GO:0006313">
    <property type="term" value="P:DNA transposition"/>
    <property type="evidence" value="ECO:0007669"/>
    <property type="project" value="InterPro"/>
</dbReference>
<evidence type="ECO:0000313" key="2">
    <source>
        <dbReference type="EMBL" id="MVX59016.1"/>
    </source>
</evidence>
<dbReference type="InterPro" id="IPR002559">
    <property type="entry name" value="Transposase_11"/>
</dbReference>
<dbReference type="AlphaFoldDB" id="A0A7X3G9S7"/>
<protein>
    <submittedName>
        <fullName evidence="2">Transposase</fullName>
    </submittedName>
</protein>
<dbReference type="Proteomes" id="UP000461595">
    <property type="component" value="Unassembled WGS sequence"/>
</dbReference>
<proteinExistence type="predicted"/>
<evidence type="ECO:0000259" key="1">
    <source>
        <dbReference type="Pfam" id="PF01609"/>
    </source>
</evidence>
<dbReference type="OrthoDB" id="2225431at2"/>
<feature type="non-terminal residue" evidence="2">
    <location>
        <position position="1"/>
    </location>
</feature>
<reference evidence="2 3" key="1">
    <citation type="submission" date="2019-12" db="EMBL/GenBank/DDBJ databases">
        <title>Microbes associate with the intestines of laboratory mice.</title>
        <authorList>
            <person name="Navarre W."/>
            <person name="Wong E."/>
        </authorList>
    </citation>
    <scope>NUCLEOTIDE SEQUENCE [LARGE SCALE GENOMIC DNA]</scope>
    <source>
        <strain evidence="2 3">NM51_B2-22</strain>
    </source>
</reference>